<keyword evidence="11 12" id="KW-0326">Glycosidase</keyword>
<organism evidence="14 15">
    <name type="scientific">Candidatus Nitrobium versatile</name>
    <dbReference type="NCBI Taxonomy" id="2884831"/>
    <lineage>
        <taxon>Bacteria</taxon>
        <taxon>Pseudomonadati</taxon>
        <taxon>Nitrospirota</taxon>
        <taxon>Nitrospiria</taxon>
        <taxon>Nitrospirales</taxon>
        <taxon>Nitrospiraceae</taxon>
        <taxon>Candidatus Nitrobium</taxon>
    </lineage>
</organism>
<dbReference type="CDD" id="cd00056">
    <property type="entry name" value="ENDO3c"/>
    <property type="match status" value="1"/>
</dbReference>
<dbReference type="GO" id="GO:0019104">
    <property type="term" value="F:DNA N-glycosylase activity"/>
    <property type="evidence" value="ECO:0007669"/>
    <property type="project" value="UniProtKB-UniRule"/>
</dbReference>
<dbReference type="SUPFAM" id="SSF48150">
    <property type="entry name" value="DNA-glycosylase"/>
    <property type="match status" value="1"/>
</dbReference>
<name>A0A953J5U2_9BACT</name>
<evidence type="ECO:0000256" key="12">
    <source>
        <dbReference type="HAMAP-Rule" id="MF_00942"/>
    </source>
</evidence>
<reference evidence="14" key="1">
    <citation type="journal article" date="2021" name="bioRxiv">
        <title>Unraveling nitrogen, sulfur and carbon metabolic pathways and microbial community transcriptional responses to substrate deprivation and toxicity stresses in a bioreactor mimicking anoxic brackish coastal sediment conditions.</title>
        <authorList>
            <person name="Martins P.D."/>
            <person name="Echeveste M.J."/>
            <person name="Arshad A."/>
            <person name="Kurth J."/>
            <person name="Ouboter H."/>
            <person name="Jetten M.S.M."/>
            <person name="Welte C.U."/>
        </authorList>
    </citation>
    <scope>NUCLEOTIDE SEQUENCE</scope>
    <source>
        <strain evidence="14">MAG_39</strain>
    </source>
</reference>
<dbReference type="GO" id="GO:0051539">
    <property type="term" value="F:4 iron, 4 sulfur cluster binding"/>
    <property type="evidence" value="ECO:0007669"/>
    <property type="project" value="UniProtKB-KW"/>
</dbReference>
<dbReference type="EC" id="4.2.99.18" evidence="12"/>
<accession>A0A953J5U2</accession>
<evidence type="ECO:0000256" key="2">
    <source>
        <dbReference type="ARBA" id="ARBA00022485"/>
    </source>
</evidence>
<reference evidence="14" key="2">
    <citation type="submission" date="2021-08" db="EMBL/GenBank/DDBJ databases">
        <authorList>
            <person name="Dalcin Martins P."/>
        </authorList>
    </citation>
    <scope>NUCLEOTIDE SEQUENCE</scope>
    <source>
        <strain evidence="14">MAG_39</strain>
    </source>
</reference>
<evidence type="ECO:0000313" key="15">
    <source>
        <dbReference type="Proteomes" id="UP000705867"/>
    </source>
</evidence>
<dbReference type="Proteomes" id="UP000705867">
    <property type="component" value="Unassembled WGS sequence"/>
</dbReference>
<keyword evidence="10 12" id="KW-0456">Lyase</keyword>
<keyword evidence="7" id="KW-0411">Iron-sulfur</keyword>
<dbReference type="PANTHER" id="PTHR10359:SF18">
    <property type="entry name" value="ENDONUCLEASE III"/>
    <property type="match status" value="1"/>
</dbReference>
<proteinExistence type="inferred from homology"/>
<evidence type="ECO:0000256" key="9">
    <source>
        <dbReference type="ARBA" id="ARBA00023204"/>
    </source>
</evidence>
<evidence type="ECO:0000256" key="1">
    <source>
        <dbReference type="ARBA" id="ARBA00008343"/>
    </source>
</evidence>
<dbReference type="GO" id="GO:0140078">
    <property type="term" value="F:class I DNA-(apurinic or apyrimidinic site) endonuclease activity"/>
    <property type="evidence" value="ECO:0007669"/>
    <property type="project" value="UniProtKB-EC"/>
</dbReference>
<protein>
    <recommendedName>
        <fullName evidence="12">Endonuclease III</fullName>
        <ecNumber evidence="12">4.2.99.18</ecNumber>
    </recommendedName>
    <alternativeName>
        <fullName evidence="12">DNA-(apurinic or apyrimidinic site) lyase</fullName>
    </alternativeName>
</protein>
<evidence type="ECO:0000256" key="6">
    <source>
        <dbReference type="ARBA" id="ARBA00023004"/>
    </source>
</evidence>
<dbReference type="NCBIfam" id="TIGR01083">
    <property type="entry name" value="nth"/>
    <property type="match status" value="1"/>
</dbReference>
<sequence>MTPEQKIAEILKRLKKEYPEPKTALHFSTPFELLVATILSAQTTDVHVNKVTSGLFAKYRSIGAYADVPLETLQEDIRSINFYRTKTKNIQAAARAVLERFGGGVPSTMEELISLPGVARKTANVLLNGAFGINEGIAVDTHVKRLANRLGLTRHDDPVKIEKDLMAITPQKEWGNLSHLLIFHGRRICTAKKPLHDRCVLYDICPSRDI</sequence>
<comment type="similarity">
    <text evidence="1 12">Belongs to the Nth/MutY family.</text>
</comment>
<keyword evidence="3" id="KW-0479">Metal-binding</keyword>
<dbReference type="Gene3D" id="1.10.340.30">
    <property type="entry name" value="Hypothetical protein, domain 2"/>
    <property type="match status" value="1"/>
</dbReference>
<comment type="function">
    <text evidence="12">DNA repair enzyme that has both DNA N-glycosylase activity and AP-lyase activity. The DNA N-glycosylase activity releases various damaged pyrimidines from DNA by cleaving the N-glycosidic bond, leaving an AP (apurinic/apyrimidinic) site. The AP-lyase activity cleaves the phosphodiester bond 3' to the AP site by a beta-elimination, leaving a 3'-terminal unsaturated sugar and a product with a terminal 5'-phosphate.</text>
</comment>
<gene>
    <name evidence="12 14" type="primary">nth</name>
    <name evidence="14" type="ORF">K8I29_11985</name>
</gene>
<feature type="domain" description="HhH-GPD" evidence="13">
    <location>
        <begin position="39"/>
        <end position="187"/>
    </location>
</feature>
<evidence type="ECO:0000256" key="3">
    <source>
        <dbReference type="ARBA" id="ARBA00022723"/>
    </source>
</evidence>
<dbReference type="Gene3D" id="1.10.1670.10">
    <property type="entry name" value="Helix-hairpin-Helix base-excision DNA repair enzymes (C-terminal)"/>
    <property type="match status" value="1"/>
</dbReference>
<comment type="catalytic activity">
    <reaction evidence="12">
        <text>2'-deoxyribonucleotide-(2'-deoxyribose 5'-phosphate)-2'-deoxyribonucleotide-DNA = a 3'-end 2'-deoxyribonucleotide-(2,3-dehydro-2,3-deoxyribose 5'-phosphate)-DNA + a 5'-end 5'-phospho-2'-deoxyribonucleoside-DNA + H(+)</text>
        <dbReference type="Rhea" id="RHEA:66592"/>
        <dbReference type="Rhea" id="RHEA-COMP:13180"/>
        <dbReference type="Rhea" id="RHEA-COMP:16897"/>
        <dbReference type="Rhea" id="RHEA-COMP:17067"/>
        <dbReference type="ChEBI" id="CHEBI:15378"/>
        <dbReference type="ChEBI" id="CHEBI:136412"/>
        <dbReference type="ChEBI" id="CHEBI:157695"/>
        <dbReference type="ChEBI" id="CHEBI:167181"/>
        <dbReference type="EC" id="4.2.99.18"/>
    </reaction>
</comment>
<dbReference type="SMART" id="SM00525">
    <property type="entry name" value="FES"/>
    <property type="match status" value="1"/>
</dbReference>
<dbReference type="InterPro" id="IPR005759">
    <property type="entry name" value="Nth"/>
</dbReference>
<dbReference type="AlphaFoldDB" id="A0A953J5U2"/>
<keyword evidence="14" id="KW-0255">Endonuclease</keyword>
<comment type="cofactor">
    <cofactor evidence="12">
        <name>[4Fe-4S] cluster</name>
        <dbReference type="ChEBI" id="CHEBI:49883"/>
    </cofactor>
    <text evidence="12">Binds 1 [4Fe-4S] cluster.</text>
</comment>
<evidence type="ECO:0000256" key="7">
    <source>
        <dbReference type="ARBA" id="ARBA00023014"/>
    </source>
</evidence>
<keyword evidence="8 12" id="KW-0238">DNA-binding</keyword>
<evidence type="ECO:0000256" key="4">
    <source>
        <dbReference type="ARBA" id="ARBA00022763"/>
    </source>
</evidence>
<evidence type="ECO:0000256" key="10">
    <source>
        <dbReference type="ARBA" id="ARBA00023239"/>
    </source>
</evidence>
<dbReference type="GO" id="GO:0003677">
    <property type="term" value="F:DNA binding"/>
    <property type="evidence" value="ECO:0007669"/>
    <property type="project" value="UniProtKB-UniRule"/>
</dbReference>
<dbReference type="PIRSF" id="PIRSF001435">
    <property type="entry name" value="Nth"/>
    <property type="match status" value="1"/>
</dbReference>
<evidence type="ECO:0000313" key="14">
    <source>
        <dbReference type="EMBL" id="MBZ0156913.1"/>
    </source>
</evidence>
<dbReference type="Pfam" id="PF00633">
    <property type="entry name" value="HHH"/>
    <property type="match status" value="1"/>
</dbReference>
<dbReference type="GO" id="GO:0006285">
    <property type="term" value="P:base-excision repair, AP site formation"/>
    <property type="evidence" value="ECO:0007669"/>
    <property type="project" value="TreeGrafter"/>
</dbReference>
<dbReference type="PROSITE" id="PS01155">
    <property type="entry name" value="ENDONUCLEASE_III_2"/>
    <property type="match status" value="1"/>
</dbReference>
<evidence type="ECO:0000256" key="5">
    <source>
        <dbReference type="ARBA" id="ARBA00022801"/>
    </source>
</evidence>
<evidence type="ECO:0000256" key="11">
    <source>
        <dbReference type="ARBA" id="ARBA00023295"/>
    </source>
</evidence>
<comment type="caution">
    <text evidence="14">The sequence shown here is derived from an EMBL/GenBank/DDBJ whole genome shotgun (WGS) entry which is preliminary data.</text>
</comment>
<dbReference type="SMART" id="SM00478">
    <property type="entry name" value="ENDO3c"/>
    <property type="match status" value="1"/>
</dbReference>
<dbReference type="InterPro" id="IPR000445">
    <property type="entry name" value="HhH_motif"/>
</dbReference>
<evidence type="ECO:0000259" key="13">
    <source>
        <dbReference type="SMART" id="SM00478"/>
    </source>
</evidence>
<dbReference type="InterPro" id="IPR023170">
    <property type="entry name" value="HhH_base_excis_C"/>
</dbReference>
<evidence type="ECO:0000256" key="8">
    <source>
        <dbReference type="ARBA" id="ARBA00023125"/>
    </source>
</evidence>
<keyword evidence="14" id="KW-0540">Nuclease</keyword>
<dbReference type="GO" id="GO:0046872">
    <property type="term" value="F:metal ion binding"/>
    <property type="evidence" value="ECO:0007669"/>
    <property type="project" value="UniProtKB-KW"/>
</dbReference>
<keyword evidence="5 12" id="KW-0378">Hydrolase</keyword>
<dbReference type="Pfam" id="PF10576">
    <property type="entry name" value="EndIII_4Fe-2S"/>
    <property type="match status" value="1"/>
</dbReference>
<keyword evidence="4 12" id="KW-0227">DNA damage</keyword>
<dbReference type="FunFam" id="1.10.340.30:FF:000001">
    <property type="entry name" value="Endonuclease III"/>
    <property type="match status" value="1"/>
</dbReference>
<keyword evidence="2" id="KW-0004">4Fe-4S</keyword>
<dbReference type="InterPro" id="IPR003265">
    <property type="entry name" value="HhH-GPD_domain"/>
</dbReference>
<comment type="caution">
    <text evidence="12">Lacks conserved residue(s) required for the propagation of feature annotation.</text>
</comment>
<dbReference type="InterPro" id="IPR003651">
    <property type="entry name" value="Endonuclease3_FeS-loop_motif"/>
</dbReference>
<dbReference type="PANTHER" id="PTHR10359">
    <property type="entry name" value="A/G-SPECIFIC ADENINE GLYCOSYLASE/ENDONUCLEASE III"/>
    <property type="match status" value="1"/>
</dbReference>
<dbReference type="InterPro" id="IPR011257">
    <property type="entry name" value="DNA_glycosylase"/>
</dbReference>
<keyword evidence="6" id="KW-0408">Iron</keyword>
<keyword evidence="9 12" id="KW-0234">DNA repair</keyword>
<dbReference type="FunFam" id="1.10.1670.10:FF:000001">
    <property type="entry name" value="Endonuclease III"/>
    <property type="match status" value="1"/>
</dbReference>
<dbReference type="EMBL" id="JAIOIV010000095">
    <property type="protein sequence ID" value="MBZ0156913.1"/>
    <property type="molecule type" value="Genomic_DNA"/>
</dbReference>
<dbReference type="InterPro" id="IPR004036">
    <property type="entry name" value="Endonuclease-III-like_CS2"/>
</dbReference>
<dbReference type="HAMAP" id="MF_00942">
    <property type="entry name" value="Nth"/>
    <property type="match status" value="1"/>
</dbReference>
<dbReference type="Pfam" id="PF00730">
    <property type="entry name" value="HhH-GPD"/>
    <property type="match status" value="1"/>
</dbReference>